<dbReference type="EMBL" id="NPDS01000004">
    <property type="protein sequence ID" value="PJZ57161.1"/>
    <property type="molecule type" value="Genomic_DNA"/>
</dbReference>
<dbReference type="Gene3D" id="1.25.40.10">
    <property type="entry name" value="Tetratricopeptide repeat domain"/>
    <property type="match status" value="2"/>
</dbReference>
<keyword evidence="3" id="KW-1185">Reference proteome</keyword>
<protein>
    <recommendedName>
        <fullName evidence="4">Tetratricopeptide repeat protein</fullName>
    </recommendedName>
</protein>
<name>A0ABX4NK13_9LEPT</name>
<comment type="caution">
    <text evidence="2">The sequence shown here is derived from an EMBL/GenBank/DDBJ whole genome shotgun (WGS) entry which is preliminary data.</text>
</comment>
<sequence length="441" mass="50808">MKNLYLIILIFWSTVVYGTSNEFENLFLEGKYSEAAKYARIKAKSEPEYLLFAGIAHQLADEYANSNAALNYFKNMQIPLSNVKKIAETQFSKRNHYRKDLLFGVSSLVGFALDEKDSLYYFNEAFTKNGNDPNTLNYLSFLEAGRGNYIASIKYADDGIKFRPSFGDLYGNKAFALFKIGKKDEVIQTLLDCFKNCTVISDNVMYSFVDLACEPVFNSISPNGQMAVIKVPSISNSKIYDQLSELSTTSPNNYLRVVGHFISMKEHRQFTNKLNNVKVSGSLQDYLLYLRSMIAYYAGDSEYFQKNIIKIKNLKNLTYKQVYEIGFILSEMKLYDESLVFYKKSLEMTDYLDHDQRLPTLSNIGNMYLIKKDYPMAQKYLSEALSLYSEDFISNLNIGVTYYWLNNKNSSLEHLKKAKTLMPDIGYLEYVEQWIVKAESL</sequence>
<evidence type="ECO:0000256" key="1">
    <source>
        <dbReference type="PROSITE-ProRule" id="PRU00339"/>
    </source>
</evidence>
<evidence type="ECO:0008006" key="4">
    <source>
        <dbReference type="Google" id="ProtNLM"/>
    </source>
</evidence>
<reference evidence="2 3" key="1">
    <citation type="submission" date="2017-07" db="EMBL/GenBank/DDBJ databases">
        <title>Leptospira spp. isolated from tropical soils.</title>
        <authorList>
            <person name="Thibeaux R."/>
            <person name="Iraola G."/>
            <person name="Ferres I."/>
            <person name="Bierque E."/>
            <person name="Girault D."/>
            <person name="Soupe-Gilbert M.-E."/>
            <person name="Picardeau M."/>
            <person name="Goarant C."/>
        </authorList>
    </citation>
    <scope>NUCLEOTIDE SEQUENCE [LARGE SCALE GENOMIC DNA]</scope>
    <source>
        <strain evidence="2 3">FH4-C-A1</strain>
    </source>
</reference>
<dbReference type="RefSeq" id="WP_100762461.1">
    <property type="nucleotide sequence ID" value="NZ_NPDS01000004.1"/>
</dbReference>
<accession>A0ABX4NK13</accession>
<proteinExistence type="predicted"/>
<gene>
    <name evidence="2" type="ORF">CH367_10445</name>
</gene>
<dbReference type="InterPro" id="IPR019734">
    <property type="entry name" value="TPR_rpt"/>
</dbReference>
<dbReference type="InterPro" id="IPR011990">
    <property type="entry name" value="TPR-like_helical_dom_sf"/>
</dbReference>
<organism evidence="2 3">
    <name type="scientific">Leptospira barantonii</name>
    <dbReference type="NCBI Taxonomy" id="2023184"/>
    <lineage>
        <taxon>Bacteria</taxon>
        <taxon>Pseudomonadati</taxon>
        <taxon>Spirochaetota</taxon>
        <taxon>Spirochaetia</taxon>
        <taxon>Leptospirales</taxon>
        <taxon>Leptospiraceae</taxon>
        <taxon>Leptospira</taxon>
    </lineage>
</organism>
<evidence type="ECO:0000313" key="3">
    <source>
        <dbReference type="Proteomes" id="UP000231879"/>
    </source>
</evidence>
<dbReference type="PROSITE" id="PS50005">
    <property type="entry name" value="TPR"/>
    <property type="match status" value="1"/>
</dbReference>
<keyword evidence="1" id="KW-0802">TPR repeat</keyword>
<dbReference type="SUPFAM" id="SSF48452">
    <property type="entry name" value="TPR-like"/>
    <property type="match status" value="2"/>
</dbReference>
<feature type="repeat" description="TPR" evidence="1">
    <location>
        <begin position="358"/>
        <end position="391"/>
    </location>
</feature>
<dbReference type="Pfam" id="PF13424">
    <property type="entry name" value="TPR_12"/>
    <property type="match status" value="1"/>
</dbReference>
<dbReference type="Proteomes" id="UP000231879">
    <property type="component" value="Unassembled WGS sequence"/>
</dbReference>
<dbReference type="SMART" id="SM00028">
    <property type="entry name" value="TPR"/>
    <property type="match status" value="4"/>
</dbReference>
<evidence type="ECO:0000313" key="2">
    <source>
        <dbReference type="EMBL" id="PJZ57161.1"/>
    </source>
</evidence>